<dbReference type="PANTHER" id="PTHR43540:SF9">
    <property type="entry name" value="FAMILY HYDROLASE, PUTATIVE (AFU_ORTHOLOGUE AFUA_2G08700)-RELATED"/>
    <property type="match status" value="1"/>
</dbReference>
<dbReference type="GeneID" id="18821170"/>
<keyword evidence="2" id="KW-0378">Hydrolase</keyword>
<dbReference type="InterPro" id="IPR000868">
    <property type="entry name" value="Isochorismatase-like_dom"/>
</dbReference>
<dbReference type="InterPro" id="IPR036380">
    <property type="entry name" value="Isochorismatase-like_sf"/>
</dbReference>
<dbReference type="RefSeq" id="XP_007323373.1">
    <property type="nucleotide sequence ID" value="XM_007323311.1"/>
</dbReference>
<comment type="similarity">
    <text evidence="1">Belongs to the isochorismatase family.</text>
</comment>
<dbReference type="OrthoDB" id="167809at2759"/>
<organism>
    <name type="scientific">Serpula lacrymans var. lacrymans (strain S7.9)</name>
    <name type="common">Dry rot fungus</name>
    <dbReference type="NCBI Taxonomy" id="578457"/>
    <lineage>
        <taxon>Eukaryota</taxon>
        <taxon>Fungi</taxon>
        <taxon>Dikarya</taxon>
        <taxon>Basidiomycota</taxon>
        <taxon>Agaricomycotina</taxon>
        <taxon>Agaricomycetes</taxon>
        <taxon>Agaricomycetidae</taxon>
        <taxon>Boletales</taxon>
        <taxon>Coniophorineae</taxon>
        <taxon>Serpulaceae</taxon>
        <taxon>Serpula</taxon>
    </lineage>
</organism>
<name>F8PAV0_SERL9</name>
<dbReference type="PANTHER" id="PTHR43540">
    <property type="entry name" value="PEROXYUREIDOACRYLATE/UREIDOACRYLATE AMIDOHYDROLASE-RELATED"/>
    <property type="match status" value="1"/>
</dbReference>
<dbReference type="Pfam" id="PF00857">
    <property type="entry name" value="Isochorismatase"/>
    <property type="match status" value="1"/>
</dbReference>
<evidence type="ECO:0000259" key="3">
    <source>
        <dbReference type="Pfam" id="PF00857"/>
    </source>
</evidence>
<sequence>MSGLWGYQSGLDLYLQENGINTLFFAGVNADQCVLGTLVDAYFRGYDCVVVQDTIATTSPTGGLENVIYNAGNSYGFVTDTGRIINAVYS</sequence>
<dbReference type="AlphaFoldDB" id="F8PAV0"/>
<evidence type="ECO:0000256" key="2">
    <source>
        <dbReference type="ARBA" id="ARBA00022801"/>
    </source>
</evidence>
<dbReference type="KEGG" id="sla:SERLADRAFT_478449"/>
<dbReference type="Proteomes" id="UP000008064">
    <property type="component" value="Unassembled WGS sequence"/>
</dbReference>
<accession>F8PAV0</accession>
<dbReference type="Gene3D" id="3.40.50.850">
    <property type="entry name" value="Isochorismatase-like"/>
    <property type="match status" value="1"/>
</dbReference>
<dbReference type="SUPFAM" id="SSF52499">
    <property type="entry name" value="Isochorismatase-like hydrolases"/>
    <property type="match status" value="1"/>
</dbReference>
<dbReference type="HOGENOM" id="CLU_2442218_0_0_1"/>
<evidence type="ECO:0000313" key="4">
    <source>
        <dbReference type="EMBL" id="EGO19938.1"/>
    </source>
</evidence>
<evidence type="ECO:0000256" key="1">
    <source>
        <dbReference type="ARBA" id="ARBA00006336"/>
    </source>
</evidence>
<protein>
    <recommendedName>
        <fullName evidence="3">Isochorismatase-like domain-containing protein</fullName>
    </recommendedName>
</protein>
<proteinExistence type="inferred from homology"/>
<reference evidence="4" key="1">
    <citation type="submission" date="2011-04" db="EMBL/GenBank/DDBJ databases">
        <title>Evolution of plant cell wall degrading machinery underlies the functional diversity of forest fungi.</title>
        <authorList>
            <consortium name="US DOE Joint Genome Institute (JGI-PGF)"/>
            <person name="Eastwood D.C."/>
            <person name="Floudas D."/>
            <person name="Binder M."/>
            <person name="Majcherczyk A."/>
            <person name="Schneider P."/>
            <person name="Aerts A."/>
            <person name="Asiegbu F.O."/>
            <person name="Baker S.E."/>
            <person name="Barry K."/>
            <person name="Bendiksby M."/>
            <person name="Blumentritt M."/>
            <person name="Coutinho P.M."/>
            <person name="Cullen D."/>
            <person name="Cullen D."/>
            <person name="Gathman A."/>
            <person name="Goodell B."/>
            <person name="Henrissat B."/>
            <person name="Ihrmark K."/>
            <person name="Kauserud H."/>
            <person name="Kohler A."/>
            <person name="LaButti K."/>
            <person name="Lapidus A."/>
            <person name="Lavin J.L."/>
            <person name="Lee Y.-H."/>
            <person name="Lindquist E."/>
            <person name="Lilly W."/>
            <person name="Lucas S."/>
            <person name="Morin E."/>
            <person name="Murat C."/>
            <person name="Oguiza J.A."/>
            <person name="Park J."/>
            <person name="Pisabarro A.G."/>
            <person name="Riley R."/>
            <person name="Rosling A."/>
            <person name="Salamov A."/>
            <person name="Schmidt O."/>
            <person name="Schmutz J."/>
            <person name="Skrede I."/>
            <person name="Stenlid J."/>
            <person name="Wiebenga A."/>
            <person name="Xie X."/>
            <person name="Kues U."/>
            <person name="Hibbett D.S."/>
            <person name="Hoffmeister D."/>
            <person name="Hogberg N."/>
            <person name="Martin F."/>
            <person name="Grigoriev I.V."/>
            <person name="Watkinson S.C."/>
        </authorList>
    </citation>
    <scope>NUCLEOTIDE SEQUENCE</scope>
    <source>
        <strain evidence="4">S7.9</strain>
    </source>
</reference>
<dbReference type="GO" id="GO:0016787">
    <property type="term" value="F:hydrolase activity"/>
    <property type="evidence" value="ECO:0007669"/>
    <property type="project" value="UniProtKB-KW"/>
</dbReference>
<gene>
    <name evidence="4" type="ORF">SERLADRAFT_478449</name>
</gene>
<feature type="domain" description="Isochorismatase-like" evidence="3">
    <location>
        <begin position="7"/>
        <end position="80"/>
    </location>
</feature>
<dbReference type="InterPro" id="IPR050272">
    <property type="entry name" value="Isochorismatase-like_hydrls"/>
</dbReference>
<dbReference type="EMBL" id="GL945442">
    <property type="protein sequence ID" value="EGO19938.1"/>
    <property type="molecule type" value="Genomic_DNA"/>
</dbReference>